<organism evidence="1 2">
    <name type="scientific">Sphaerisporangium album</name>
    <dbReference type="NCBI Taxonomy" id="509200"/>
    <lineage>
        <taxon>Bacteria</taxon>
        <taxon>Bacillati</taxon>
        <taxon>Actinomycetota</taxon>
        <taxon>Actinomycetes</taxon>
        <taxon>Streptosporangiales</taxon>
        <taxon>Streptosporangiaceae</taxon>
        <taxon>Sphaerisporangium</taxon>
    </lineage>
</organism>
<dbReference type="GO" id="GO:0004034">
    <property type="term" value="F:aldose 1-epimerase activity"/>
    <property type="evidence" value="ECO:0007669"/>
    <property type="project" value="TreeGrafter"/>
</dbReference>
<name>A0A367FUV6_9ACTN</name>
<dbReference type="AlphaFoldDB" id="A0A367FUV6"/>
<reference evidence="1 2" key="1">
    <citation type="submission" date="2018-06" db="EMBL/GenBank/DDBJ databases">
        <title>Sphaerisporangium craniellae sp. nov., isolated from a marine sponge in the South China Sea.</title>
        <authorList>
            <person name="Li L."/>
        </authorList>
    </citation>
    <scope>NUCLEOTIDE SEQUENCE [LARGE SCALE GENOMIC DNA]</scope>
    <source>
        <strain evidence="1 2">CCTCC AA 208026</strain>
    </source>
</reference>
<gene>
    <name evidence="1" type="ORF">DQ384_02065</name>
</gene>
<dbReference type="EMBL" id="QOIL01000001">
    <property type="protein sequence ID" value="RCG33385.1"/>
    <property type="molecule type" value="Genomic_DNA"/>
</dbReference>
<dbReference type="PANTHER" id="PTHR10091:SF0">
    <property type="entry name" value="GALACTOSE MUTAROTASE"/>
    <property type="match status" value="1"/>
</dbReference>
<dbReference type="Proteomes" id="UP000253094">
    <property type="component" value="Unassembled WGS sequence"/>
</dbReference>
<protein>
    <submittedName>
        <fullName evidence="1">Aldose epimerase</fullName>
    </submittedName>
</protein>
<dbReference type="OrthoDB" id="4739604at2"/>
<dbReference type="PANTHER" id="PTHR10091">
    <property type="entry name" value="ALDOSE-1-EPIMERASE"/>
    <property type="match status" value="1"/>
</dbReference>
<dbReference type="Gene3D" id="2.70.98.10">
    <property type="match status" value="1"/>
</dbReference>
<dbReference type="Pfam" id="PF01263">
    <property type="entry name" value="Aldose_epim"/>
    <property type="match status" value="1"/>
</dbReference>
<evidence type="ECO:0000313" key="1">
    <source>
        <dbReference type="EMBL" id="RCG33385.1"/>
    </source>
</evidence>
<dbReference type="InterPro" id="IPR014718">
    <property type="entry name" value="GH-type_carb-bd"/>
</dbReference>
<proteinExistence type="predicted"/>
<keyword evidence="2" id="KW-1185">Reference proteome</keyword>
<dbReference type="CDD" id="cd09022">
    <property type="entry name" value="Aldose_epim_Ec_YihR"/>
    <property type="match status" value="1"/>
</dbReference>
<evidence type="ECO:0000313" key="2">
    <source>
        <dbReference type="Proteomes" id="UP000253094"/>
    </source>
</evidence>
<comment type="caution">
    <text evidence="1">The sequence shown here is derived from an EMBL/GenBank/DDBJ whole genome shotgun (WGS) entry which is preliminary data.</text>
</comment>
<accession>A0A367FUV6</accession>
<dbReference type="SUPFAM" id="SSF74650">
    <property type="entry name" value="Galactose mutarotase-like"/>
    <property type="match status" value="1"/>
</dbReference>
<dbReference type="InterPro" id="IPR011013">
    <property type="entry name" value="Gal_mutarotase_sf_dom"/>
</dbReference>
<dbReference type="InterPro" id="IPR008183">
    <property type="entry name" value="Aldose_1/G6P_1-epimerase"/>
</dbReference>
<sequence>MGPTRLGFARFRAFARRREDFPVPQYVLQGGGYHAEITRMGAALRVLRYGGRDLVASWPIEGPVPFYSGTLLAPWPNRLGHGRYTFAGERLEVPVNEPERGHALHGLVSFADWEPAGPPHTEDGHASLRLTHTIESSPGYPFLLALQVTHTLGHDGLTTTLTAENVGDRPAPYGCGPHPWLVAGEGPETGWELGVPAGHVLLTDETMLPTTLERVEGTPLDFRVPRPIGATVADHAFTGLDAGPDGVTRVRLRGADGAGVQIAWEAAAMPWVQVCTGTGFGYQGIAVEPMTCPPDAFNSGTDLIVLDPGTKHEAGWTISAL</sequence>
<dbReference type="GO" id="GO:0033499">
    <property type="term" value="P:galactose catabolic process via UDP-galactose, Leloir pathway"/>
    <property type="evidence" value="ECO:0007669"/>
    <property type="project" value="TreeGrafter"/>
</dbReference>
<dbReference type="InterPro" id="IPR037480">
    <property type="entry name" value="YihR-like"/>
</dbReference>
<dbReference type="GO" id="GO:0030246">
    <property type="term" value="F:carbohydrate binding"/>
    <property type="evidence" value="ECO:0007669"/>
    <property type="project" value="InterPro"/>
</dbReference>
<dbReference type="GO" id="GO:0006006">
    <property type="term" value="P:glucose metabolic process"/>
    <property type="evidence" value="ECO:0007669"/>
    <property type="project" value="TreeGrafter"/>
</dbReference>